<dbReference type="EMBL" id="CP144699">
    <property type="protein sequence ID" value="WVZ19950.1"/>
    <property type="molecule type" value="Genomic_DNA"/>
</dbReference>
<name>A0AAQ3P1F6_VIGMU</name>
<evidence type="ECO:0000256" key="1">
    <source>
        <dbReference type="SAM" id="Phobius"/>
    </source>
</evidence>
<dbReference type="PANTHER" id="PTHR31170:SF23">
    <property type="match status" value="1"/>
</dbReference>
<keyword evidence="1" id="KW-0812">Transmembrane</keyword>
<reference evidence="2 3" key="1">
    <citation type="journal article" date="2023" name="Life. Sci Alliance">
        <title>Evolutionary insights into 3D genome organization and epigenetic landscape of Vigna mungo.</title>
        <authorList>
            <person name="Junaid A."/>
            <person name="Singh B."/>
            <person name="Bhatia S."/>
        </authorList>
    </citation>
    <scope>NUCLEOTIDE SEQUENCE [LARGE SCALE GENOMIC DNA]</scope>
    <source>
        <strain evidence="2">Urdbean</strain>
    </source>
</reference>
<evidence type="ECO:0000313" key="2">
    <source>
        <dbReference type="EMBL" id="WVZ19950.1"/>
    </source>
</evidence>
<keyword evidence="1" id="KW-0472">Membrane</keyword>
<dbReference type="Proteomes" id="UP001374535">
    <property type="component" value="Chromosome 2"/>
</dbReference>
<protein>
    <submittedName>
        <fullName evidence="2">Uncharacterized protein</fullName>
    </submittedName>
</protein>
<proteinExistence type="predicted"/>
<keyword evidence="3" id="KW-1185">Reference proteome</keyword>
<evidence type="ECO:0000313" key="3">
    <source>
        <dbReference type="Proteomes" id="UP001374535"/>
    </source>
</evidence>
<feature type="transmembrane region" description="Helical" evidence="1">
    <location>
        <begin position="397"/>
        <end position="421"/>
    </location>
</feature>
<dbReference type="Pfam" id="PF03140">
    <property type="entry name" value="DUF247"/>
    <property type="match status" value="1"/>
</dbReference>
<dbReference type="AlphaFoldDB" id="A0AAQ3P1F6"/>
<gene>
    <name evidence="2" type="ORF">V8G54_007272</name>
</gene>
<keyword evidence="1" id="KW-1133">Transmembrane helix</keyword>
<dbReference type="PANTHER" id="PTHR31170">
    <property type="entry name" value="BNAC04G53230D PROTEIN"/>
    <property type="match status" value="1"/>
</dbReference>
<accession>A0AAQ3P1F6</accession>
<dbReference type="InterPro" id="IPR004158">
    <property type="entry name" value="DUF247_pln"/>
</dbReference>
<organism evidence="2 3">
    <name type="scientific">Vigna mungo</name>
    <name type="common">Black gram</name>
    <name type="synonym">Phaseolus mungo</name>
    <dbReference type="NCBI Taxonomy" id="3915"/>
    <lineage>
        <taxon>Eukaryota</taxon>
        <taxon>Viridiplantae</taxon>
        <taxon>Streptophyta</taxon>
        <taxon>Embryophyta</taxon>
        <taxon>Tracheophyta</taxon>
        <taxon>Spermatophyta</taxon>
        <taxon>Magnoliopsida</taxon>
        <taxon>eudicotyledons</taxon>
        <taxon>Gunneridae</taxon>
        <taxon>Pentapetalae</taxon>
        <taxon>rosids</taxon>
        <taxon>fabids</taxon>
        <taxon>Fabales</taxon>
        <taxon>Fabaceae</taxon>
        <taxon>Papilionoideae</taxon>
        <taxon>50 kb inversion clade</taxon>
        <taxon>NPAAA clade</taxon>
        <taxon>indigoferoid/millettioid clade</taxon>
        <taxon>Phaseoleae</taxon>
        <taxon>Vigna</taxon>
    </lineage>
</organism>
<sequence length="424" mass="49132">MDQKDVVIDIRKKLKEAGPPITKECSIYRVPSDIRKHNADEYTPKIVSIGPLHHNAHPGLQNMERHKLIYCNSFLERTHTNVDTWIRYIEDIEPDLRRCYSEKLEFSKEELVNIIFVDSGFIFELFWKDCNKKDWTENDTFLLIPLIRDTVAVDLFLFENQIPFYVLTNLFELSLTTASDAGNNAIPSFVELTFSYFDFYNKPKLKFDDNNISIRHFTDLVRTFHLQHPPERRPTRITKLLKHVPTANELSEAGVYFKVLDSNCLLDLKFSGGVLQMPQLRVEDRTGILFRNMVALEQCHYPLESYITDYVCLLDFLINSSRDVDKLVQQEALVNWTGDTDTVVNLFNSLGKNITQSNMNSNYLIVSHGLNYFYCNIFNKMKSTLRRDYCNSPWQTAATIAAIVLLVLSVIQTVCSIISVLPQE</sequence>